<organism evidence="9 10">
    <name type="scientific">Shewanella inventionis</name>
    <dbReference type="NCBI Taxonomy" id="1738770"/>
    <lineage>
        <taxon>Bacteria</taxon>
        <taxon>Pseudomonadati</taxon>
        <taxon>Pseudomonadota</taxon>
        <taxon>Gammaproteobacteria</taxon>
        <taxon>Alteromonadales</taxon>
        <taxon>Shewanellaceae</taxon>
        <taxon>Shewanella</taxon>
    </lineage>
</organism>
<evidence type="ECO:0000256" key="1">
    <source>
        <dbReference type="ARBA" id="ARBA00022475"/>
    </source>
</evidence>
<dbReference type="Gene3D" id="3.90.550.10">
    <property type="entry name" value="Spore Coat Polysaccharide Biosynthesis Protein SpsA, Chain A"/>
    <property type="match status" value="1"/>
</dbReference>
<evidence type="ECO:0000313" key="9">
    <source>
        <dbReference type="EMBL" id="GGB59114.1"/>
    </source>
</evidence>
<gene>
    <name evidence="9" type="ORF">GCM10011607_19680</name>
</gene>
<keyword evidence="6" id="KW-1133">Transmembrane helix</keyword>
<name>A0ABQ1J3K8_9GAMM</name>
<proteinExistence type="predicted"/>
<keyword evidence="7" id="KW-0472">Membrane</keyword>
<evidence type="ECO:0000256" key="2">
    <source>
        <dbReference type="ARBA" id="ARBA00022676"/>
    </source>
</evidence>
<keyword evidence="5" id="KW-0448">Lipopolysaccharide biosynthesis</keyword>
<dbReference type="RefSeq" id="WP_024603948.1">
    <property type="nucleotide sequence ID" value="NZ_BMII01000015.1"/>
</dbReference>
<dbReference type="SUPFAM" id="SSF53448">
    <property type="entry name" value="Nucleotide-diphospho-sugar transferases"/>
    <property type="match status" value="1"/>
</dbReference>
<dbReference type="PANTHER" id="PTHR48090">
    <property type="entry name" value="UNDECAPRENYL-PHOSPHATE 4-DEOXY-4-FORMAMIDO-L-ARABINOSE TRANSFERASE-RELATED"/>
    <property type="match status" value="1"/>
</dbReference>
<keyword evidence="3" id="KW-0808">Transferase</keyword>
<evidence type="ECO:0000256" key="7">
    <source>
        <dbReference type="ARBA" id="ARBA00023136"/>
    </source>
</evidence>
<keyword evidence="2 9" id="KW-0328">Glycosyltransferase</keyword>
<sequence>MLSVVLPAKDEAENIGHLIEEIHTSLADLYPFEIIVVDDGCSDSTFETALETGRTLGCDVKAIKHAYSVGQSTAIVSGVLQAKYTLMATLDADGQNDPADLPKLVERAQQIEAANFCVIGYRKNRKDTPWKRFQSRFANKFRDAILHDGVPDTGCGLKVVPTATYLRLPHFNHMHRYIPALVKRMGGEVQVQEVNHRDREHGLSKYTAWNRAWVGIVDVLGMMWLIRRGKVPMVNEIQTSNTSDD</sequence>
<dbReference type="PANTHER" id="PTHR48090:SF3">
    <property type="entry name" value="UNDECAPRENYL-PHOSPHATE 4-DEOXY-4-FORMAMIDO-L-ARABINOSE TRANSFERASE"/>
    <property type="match status" value="1"/>
</dbReference>
<comment type="caution">
    <text evidence="9">The sequence shown here is derived from an EMBL/GenBank/DDBJ whole genome shotgun (WGS) entry which is preliminary data.</text>
</comment>
<dbReference type="Pfam" id="PF00535">
    <property type="entry name" value="Glycos_transf_2"/>
    <property type="match status" value="1"/>
</dbReference>
<evidence type="ECO:0000256" key="3">
    <source>
        <dbReference type="ARBA" id="ARBA00022679"/>
    </source>
</evidence>
<keyword evidence="1" id="KW-1003">Cell membrane</keyword>
<dbReference type="InterPro" id="IPR029044">
    <property type="entry name" value="Nucleotide-diphossugar_trans"/>
</dbReference>
<evidence type="ECO:0000256" key="4">
    <source>
        <dbReference type="ARBA" id="ARBA00022692"/>
    </source>
</evidence>
<feature type="domain" description="Glycosyltransferase 2-like" evidence="8">
    <location>
        <begin position="3"/>
        <end position="156"/>
    </location>
</feature>
<dbReference type="Proteomes" id="UP000617555">
    <property type="component" value="Unassembled WGS sequence"/>
</dbReference>
<evidence type="ECO:0000313" key="10">
    <source>
        <dbReference type="Proteomes" id="UP000617555"/>
    </source>
</evidence>
<dbReference type="GO" id="GO:0016757">
    <property type="term" value="F:glycosyltransferase activity"/>
    <property type="evidence" value="ECO:0007669"/>
    <property type="project" value="UniProtKB-KW"/>
</dbReference>
<evidence type="ECO:0000259" key="8">
    <source>
        <dbReference type="Pfam" id="PF00535"/>
    </source>
</evidence>
<dbReference type="EMBL" id="BMII01000015">
    <property type="protein sequence ID" value="GGB59114.1"/>
    <property type="molecule type" value="Genomic_DNA"/>
</dbReference>
<evidence type="ECO:0000256" key="5">
    <source>
        <dbReference type="ARBA" id="ARBA00022985"/>
    </source>
</evidence>
<evidence type="ECO:0000256" key="6">
    <source>
        <dbReference type="ARBA" id="ARBA00022989"/>
    </source>
</evidence>
<dbReference type="InterPro" id="IPR001173">
    <property type="entry name" value="Glyco_trans_2-like"/>
</dbReference>
<keyword evidence="10" id="KW-1185">Reference proteome</keyword>
<dbReference type="CDD" id="cd04179">
    <property type="entry name" value="DPM_DPG-synthase_like"/>
    <property type="match status" value="1"/>
</dbReference>
<protein>
    <submittedName>
        <fullName evidence="9">Dolichol-phosphate mannosyltransferase</fullName>
    </submittedName>
</protein>
<accession>A0ABQ1J3K8</accession>
<reference evidence="10" key="1">
    <citation type="journal article" date="2019" name="Int. J. Syst. Evol. Microbiol.">
        <title>The Global Catalogue of Microorganisms (GCM) 10K type strain sequencing project: providing services to taxonomists for standard genome sequencing and annotation.</title>
        <authorList>
            <consortium name="The Broad Institute Genomics Platform"/>
            <consortium name="The Broad Institute Genome Sequencing Center for Infectious Disease"/>
            <person name="Wu L."/>
            <person name="Ma J."/>
        </authorList>
    </citation>
    <scope>NUCLEOTIDE SEQUENCE [LARGE SCALE GENOMIC DNA]</scope>
    <source>
        <strain evidence="10">CGMCC 1.15339</strain>
    </source>
</reference>
<dbReference type="InterPro" id="IPR050256">
    <property type="entry name" value="Glycosyltransferase_2"/>
</dbReference>
<keyword evidence="4" id="KW-0812">Transmembrane</keyword>